<keyword evidence="1" id="KW-1133">Transmembrane helix</keyword>
<keyword evidence="1" id="KW-0472">Membrane</keyword>
<dbReference type="AlphaFoldDB" id="A0A124GQ54"/>
<feature type="transmembrane region" description="Helical" evidence="1">
    <location>
        <begin position="62"/>
        <end position="85"/>
    </location>
</feature>
<evidence type="ECO:0000256" key="1">
    <source>
        <dbReference type="SAM" id="Phobius"/>
    </source>
</evidence>
<proteinExistence type="predicted"/>
<comment type="caution">
    <text evidence="2">The sequence shown here is derived from an EMBL/GenBank/DDBJ whole genome shotgun (WGS) entry which is preliminary data.</text>
</comment>
<organism evidence="2 3">
    <name type="scientific">Penicillium freii</name>
    <dbReference type="NCBI Taxonomy" id="48697"/>
    <lineage>
        <taxon>Eukaryota</taxon>
        <taxon>Fungi</taxon>
        <taxon>Dikarya</taxon>
        <taxon>Ascomycota</taxon>
        <taxon>Pezizomycotina</taxon>
        <taxon>Eurotiomycetes</taxon>
        <taxon>Eurotiomycetidae</taxon>
        <taxon>Eurotiales</taxon>
        <taxon>Aspergillaceae</taxon>
        <taxon>Penicillium</taxon>
    </lineage>
</organism>
<dbReference type="EMBL" id="LLXE01000405">
    <property type="protein sequence ID" value="KUM57052.1"/>
    <property type="molecule type" value="Genomic_DNA"/>
</dbReference>
<keyword evidence="1" id="KW-0812">Transmembrane</keyword>
<evidence type="ECO:0000313" key="2">
    <source>
        <dbReference type="EMBL" id="KUM57052.1"/>
    </source>
</evidence>
<evidence type="ECO:0000313" key="3">
    <source>
        <dbReference type="Proteomes" id="UP000055045"/>
    </source>
</evidence>
<dbReference type="Proteomes" id="UP000055045">
    <property type="component" value="Unassembled WGS sequence"/>
</dbReference>
<gene>
    <name evidence="2" type="ORF">ACN42_g10151</name>
</gene>
<keyword evidence="3" id="KW-1185">Reference proteome</keyword>
<reference evidence="2 3" key="1">
    <citation type="submission" date="2015-10" db="EMBL/GenBank/DDBJ databases">
        <title>Genome sequencing of Penicillium freii.</title>
        <authorList>
            <person name="Nguyen H.D."/>
            <person name="Visagie C.M."/>
            <person name="Seifert K.A."/>
        </authorList>
    </citation>
    <scope>NUCLEOTIDE SEQUENCE [LARGE SCALE GENOMIC DNA]</scope>
    <source>
        <strain evidence="2 3">DAOM 242723</strain>
    </source>
</reference>
<accession>A0A124GQ54</accession>
<protein>
    <submittedName>
        <fullName evidence="2">Uncharacterized protein</fullName>
    </submittedName>
</protein>
<sequence length="91" mass="10312">MGPDPRPKAQPTAHYWGPIKAYQKPISVHKYSLDIHKISCKISYKITTKRSNLTMNSYLGSYTYYISSAGWGFPILAAAAFMRALRVRLSE</sequence>
<name>A0A124GQ54_PENFR</name>